<feature type="compositionally biased region" description="Basic and acidic residues" evidence="1">
    <location>
        <begin position="579"/>
        <end position="612"/>
    </location>
</feature>
<feature type="compositionally biased region" description="Basic residues" evidence="1">
    <location>
        <begin position="1281"/>
        <end position="1290"/>
    </location>
</feature>
<feature type="region of interest" description="Disordered" evidence="1">
    <location>
        <begin position="734"/>
        <end position="1075"/>
    </location>
</feature>
<feature type="compositionally biased region" description="Low complexity" evidence="1">
    <location>
        <begin position="669"/>
        <end position="683"/>
    </location>
</feature>
<feature type="region of interest" description="Disordered" evidence="1">
    <location>
        <begin position="1"/>
        <end position="716"/>
    </location>
</feature>
<sequence length="1391" mass="145525">MRPLPRIPPVPGGVEASSAPARIHQPNPQKPTSKPVTPRTSGSNLNNNYNNPQVPTQIPGLPPPPPSRPPSRQALQHQKRQEQKKRERERKEREQRERETDNDGGAISDRGGPSKKTHSRNPSLNKPTPHPHGQPVQLVLNPATLAPASHHQPSSHGHSHSHSMAGGRQRSRSRGPPVGLPVGPTSSSSASHTSPSFTSGSATPSSANAHTTPTRPSANKRSLSRDNTRNYVRGPRRDRSTEGGWVSSGEGPGDGSYRVLRRGAEEVIGRGPSKEHAALPGANPTPTTTSNSTSPVSPATTSTSNNTSPTTTATSSTSSPATSSPGGVTSQRPQRPKLNTAFDLATAGNASPSPGTTATATTTTSNLSSGNASTTTTAIGGPAAGVPAKPLGARAPMSVVSPKSHAQQPFVRQRTLSASSISGGRGARPVVSISTSGIGLAVDSRTSRKPNAGGLTVGGGGGGGSGYVTSTPSSPTLLTPIAGPHGGATRRTLPVPGNGGPASLATTPTSSFPLSSFPSGSSGSVTPGGPRPLPMPTRSVTLDILNLGSASGSETFSPPPLSAFTSGGGGSPMLPFSPVREREREREREQQREREREGAKGKERADRERRGLSPDQSGWKRVYHHYPPPVPPVPHQFSSSVHHHHSRSGSTQQQWSHQHYGGAFGSPRVATSVTSVTSSVASTGPPHAAPGQGTGAGREDGNLGGSLSRNSHGAGVPLRHHVSLRPATFAQTIAVGSPTSPSPTASGSAATSATTTATPTSGAPPNAMAATTTTTKRRARSHTDSATTSPLDDAPLHSHPATRGFALGRVGERGGVDEKDGEERGLDVGVERIGGGAGSKKHERFPSEFDDDDNEHPSELDVLGDGESVRSDEDRRGGEVEEDGYHYDPGLDYRGPPTFQQPQHQDIHGASGSGQTNPYYSSSNPASNVSHEDVGRGRGTGRGRGGKKGGGVPGTPDTGYSSRGAKGDVGDGERKGRSRKRNAFAEAVVRAFDLEREKGDEREREKERDREKEKERDREKEKEREREREKSEPLDTTLFRKKVKAKDVGVPPITTSTHAQGIVAPSPIGASPAPLHQLNNAVASSTPTTNTLLDFAFTSSKRKSKKAPSNPLLDERPGTAESSSGRSSNHLVAGLWGAKSSWENVSTSTSTAPATTAAGTGSAAASVAPGSVGVAPFMWVSRSKPTSSAQQARMPPHVLDETTGATLLVDIRGEAIESYEDLAVDTRSSSPALYANLKKPNWGSMAGDDVVDISSRGSSRSRAPLKERPQQEEESGSSANGRRKSIKKRTASVPTVAFEEMQHGAGQPVADVEGREFRELSRVPFEAYGGEATHQSAYDSDPAVLSITSLRKGKEVMRSREFAAEGEREMNVAQAIPALRSLKNKSSGQLR</sequence>
<keyword evidence="3" id="KW-1185">Reference proteome</keyword>
<feature type="compositionally biased region" description="Polar residues" evidence="1">
    <location>
        <begin position="26"/>
        <end position="43"/>
    </location>
</feature>
<feature type="compositionally biased region" description="Low complexity" evidence="1">
    <location>
        <begin position="350"/>
        <end position="393"/>
    </location>
</feature>
<feature type="non-terminal residue" evidence="2">
    <location>
        <position position="1391"/>
    </location>
</feature>
<dbReference type="OrthoDB" id="3066983at2759"/>
<feature type="compositionally biased region" description="Low complexity" evidence="1">
    <location>
        <begin position="501"/>
        <end position="528"/>
    </location>
</feature>
<feature type="compositionally biased region" description="Low complexity" evidence="1">
    <location>
        <begin position="736"/>
        <end position="774"/>
    </location>
</feature>
<feature type="compositionally biased region" description="Polar residues" evidence="1">
    <location>
        <begin position="648"/>
        <end position="657"/>
    </location>
</feature>
<evidence type="ECO:0000313" key="3">
    <source>
        <dbReference type="Proteomes" id="UP001140091"/>
    </source>
</evidence>
<feature type="compositionally biased region" description="Polar residues" evidence="1">
    <location>
        <begin position="202"/>
        <end position="221"/>
    </location>
</feature>
<proteinExistence type="predicted"/>
<feature type="compositionally biased region" description="Low complexity" evidence="1">
    <location>
        <begin position="280"/>
        <end position="330"/>
    </location>
</feature>
<reference evidence="2" key="1">
    <citation type="submission" date="2022-06" db="EMBL/GenBank/DDBJ databases">
        <title>Genome Sequence of Candolleomyces eurysporus.</title>
        <authorList>
            <person name="Buettner E."/>
        </authorList>
    </citation>
    <scope>NUCLEOTIDE SEQUENCE</scope>
    <source>
        <strain evidence="2">VTCC 930004</strain>
    </source>
</reference>
<feature type="compositionally biased region" description="Basic and acidic residues" evidence="1">
    <location>
        <begin position="810"/>
        <end position="830"/>
    </location>
</feature>
<feature type="compositionally biased region" description="Basic and acidic residues" evidence="1">
    <location>
        <begin position="79"/>
        <end position="101"/>
    </location>
</feature>
<feature type="compositionally biased region" description="Pro residues" evidence="1">
    <location>
        <begin position="60"/>
        <end position="69"/>
    </location>
</feature>
<evidence type="ECO:0000313" key="2">
    <source>
        <dbReference type="EMBL" id="KAJ2924566.1"/>
    </source>
</evidence>
<organism evidence="2 3">
    <name type="scientific">Candolleomyces eurysporus</name>
    <dbReference type="NCBI Taxonomy" id="2828524"/>
    <lineage>
        <taxon>Eukaryota</taxon>
        <taxon>Fungi</taxon>
        <taxon>Dikarya</taxon>
        <taxon>Basidiomycota</taxon>
        <taxon>Agaricomycotina</taxon>
        <taxon>Agaricomycetes</taxon>
        <taxon>Agaricomycetidae</taxon>
        <taxon>Agaricales</taxon>
        <taxon>Agaricineae</taxon>
        <taxon>Psathyrellaceae</taxon>
        <taxon>Candolleomyces</taxon>
    </lineage>
</organism>
<feature type="compositionally biased region" description="Low complexity" evidence="1">
    <location>
        <begin position="185"/>
        <end position="201"/>
    </location>
</feature>
<accession>A0A9W8IWC9</accession>
<gene>
    <name evidence="2" type="ORF">H1R20_g12509</name>
</gene>
<feature type="compositionally biased region" description="Low complexity" evidence="1">
    <location>
        <begin position="467"/>
        <end position="480"/>
    </location>
</feature>
<feature type="compositionally biased region" description="Low complexity" evidence="1">
    <location>
        <begin position="149"/>
        <end position="168"/>
    </location>
</feature>
<protein>
    <submittedName>
        <fullName evidence="2">Uncharacterized protein</fullName>
    </submittedName>
</protein>
<evidence type="ECO:0000256" key="1">
    <source>
        <dbReference type="SAM" id="MobiDB-lite"/>
    </source>
</evidence>
<feature type="region of interest" description="Disordered" evidence="1">
    <location>
        <begin position="1145"/>
        <end position="1167"/>
    </location>
</feature>
<feature type="compositionally biased region" description="Basic and acidic residues" evidence="1">
    <location>
        <begin position="262"/>
        <end position="277"/>
    </location>
</feature>
<feature type="compositionally biased region" description="Basic and acidic residues" evidence="1">
    <location>
        <begin position="992"/>
        <end position="1033"/>
    </location>
</feature>
<dbReference type="EMBL" id="JANBPK010001214">
    <property type="protein sequence ID" value="KAJ2924566.1"/>
    <property type="molecule type" value="Genomic_DNA"/>
</dbReference>
<feature type="compositionally biased region" description="Basic and acidic residues" evidence="1">
    <location>
        <begin position="965"/>
        <end position="975"/>
    </location>
</feature>
<dbReference type="Proteomes" id="UP001140091">
    <property type="component" value="Unassembled WGS sequence"/>
</dbReference>
<comment type="caution">
    <text evidence="2">The sequence shown here is derived from an EMBL/GenBank/DDBJ whole genome shotgun (WGS) entry which is preliminary data.</text>
</comment>
<feature type="compositionally biased region" description="Pro residues" evidence="1">
    <location>
        <begin position="1"/>
        <end position="11"/>
    </location>
</feature>
<feature type="region of interest" description="Disordered" evidence="1">
    <location>
        <begin position="1245"/>
        <end position="1291"/>
    </location>
</feature>
<feature type="compositionally biased region" description="Basic and acidic residues" evidence="1">
    <location>
        <begin position="867"/>
        <end position="891"/>
    </location>
</feature>
<feature type="compositionally biased region" description="Low complexity" evidence="1">
    <location>
        <begin position="917"/>
        <end position="929"/>
    </location>
</feature>
<feature type="compositionally biased region" description="Gly residues" evidence="1">
    <location>
        <begin position="455"/>
        <end position="466"/>
    </location>
</feature>
<feature type="region of interest" description="Disordered" evidence="1">
    <location>
        <begin position="1099"/>
        <end position="1128"/>
    </location>
</feature>
<name>A0A9W8IWC9_9AGAR</name>